<proteinExistence type="predicted"/>
<evidence type="ECO:0000313" key="1">
    <source>
        <dbReference type="EMBL" id="CAB4771027.1"/>
    </source>
</evidence>
<name>A0A6J6VKU5_9ZZZZ</name>
<protein>
    <submittedName>
        <fullName evidence="1">Unannotated protein</fullName>
    </submittedName>
</protein>
<gene>
    <name evidence="1" type="ORF">UFOPK2872_01156</name>
</gene>
<organism evidence="1">
    <name type="scientific">freshwater metagenome</name>
    <dbReference type="NCBI Taxonomy" id="449393"/>
    <lineage>
        <taxon>unclassified sequences</taxon>
        <taxon>metagenomes</taxon>
        <taxon>ecological metagenomes</taxon>
    </lineage>
</organism>
<dbReference type="AlphaFoldDB" id="A0A6J6VKU5"/>
<reference evidence="1" key="1">
    <citation type="submission" date="2020-05" db="EMBL/GenBank/DDBJ databases">
        <authorList>
            <person name="Chiriac C."/>
            <person name="Salcher M."/>
            <person name="Ghai R."/>
            <person name="Kavagutti S V."/>
        </authorList>
    </citation>
    <scope>NUCLEOTIDE SEQUENCE</scope>
</reference>
<sequence>MTGNNTETHRHLFVISRGIHASLHQLLVPEQRTVIQDGIVVGDGHVVRQPRTRQRHLHIVHQLAFGIDNAVMHEWRRGLIVEEHQLPRALVNLGVRRNTRRRKLARPRLFAQIIQRQWIQPIQITALIKTGEGNTVMHHNISA</sequence>
<accession>A0A6J6VKU5</accession>
<dbReference type="EMBL" id="CAEZZM010000172">
    <property type="protein sequence ID" value="CAB4771027.1"/>
    <property type="molecule type" value="Genomic_DNA"/>
</dbReference>